<dbReference type="AlphaFoldDB" id="A0A5C3LDM5"/>
<feature type="compositionally biased region" description="Low complexity" evidence="1">
    <location>
        <begin position="807"/>
        <end position="818"/>
    </location>
</feature>
<feature type="compositionally biased region" description="Pro residues" evidence="1">
    <location>
        <begin position="768"/>
        <end position="792"/>
    </location>
</feature>
<organism evidence="2 3">
    <name type="scientific">Coprinopsis marcescibilis</name>
    <name type="common">Agaric fungus</name>
    <name type="synonym">Psathyrella marcescibilis</name>
    <dbReference type="NCBI Taxonomy" id="230819"/>
    <lineage>
        <taxon>Eukaryota</taxon>
        <taxon>Fungi</taxon>
        <taxon>Dikarya</taxon>
        <taxon>Basidiomycota</taxon>
        <taxon>Agaricomycotina</taxon>
        <taxon>Agaricomycetes</taxon>
        <taxon>Agaricomycetidae</taxon>
        <taxon>Agaricales</taxon>
        <taxon>Agaricineae</taxon>
        <taxon>Psathyrellaceae</taxon>
        <taxon>Coprinopsis</taxon>
    </lineage>
</organism>
<dbReference type="InterPro" id="IPR019350">
    <property type="entry name" value="RNA_pol_I-sp_TIF_RRN6-like"/>
</dbReference>
<dbReference type="OrthoDB" id="2382881at2759"/>
<feature type="region of interest" description="Disordered" evidence="1">
    <location>
        <begin position="761"/>
        <end position="871"/>
    </location>
</feature>
<evidence type="ECO:0000313" key="3">
    <source>
        <dbReference type="Proteomes" id="UP000307440"/>
    </source>
</evidence>
<protein>
    <submittedName>
        <fullName evidence="2">Uncharacterized protein</fullName>
    </submittedName>
</protein>
<dbReference type="STRING" id="230819.A0A5C3LDM5"/>
<dbReference type="EMBL" id="ML210147">
    <property type="protein sequence ID" value="TFK30016.1"/>
    <property type="molecule type" value="Genomic_DNA"/>
</dbReference>
<feature type="compositionally biased region" description="Basic residues" evidence="1">
    <location>
        <begin position="858"/>
        <end position="871"/>
    </location>
</feature>
<proteinExistence type="predicted"/>
<dbReference type="PANTHER" id="PTHR28221:SF2">
    <property type="entry name" value="RNA POLYMERASE I-SPECIFIC TRANSCRIPTION INITIATION FACTOR RRN6"/>
    <property type="match status" value="1"/>
</dbReference>
<evidence type="ECO:0000256" key="1">
    <source>
        <dbReference type="SAM" id="MobiDB-lite"/>
    </source>
</evidence>
<reference evidence="2 3" key="1">
    <citation type="journal article" date="2019" name="Nat. Ecol. Evol.">
        <title>Megaphylogeny resolves global patterns of mushroom evolution.</title>
        <authorList>
            <person name="Varga T."/>
            <person name="Krizsan K."/>
            <person name="Foldi C."/>
            <person name="Dima B."/>
            <person name="Sanchez-Garcia M."/>
            <person name="Sanchez-Ramirez S."/>
            <person name="Szollosi G.J."/>
            <person name="Szarkandi J.G."/>
            <person name="Papp V."/>
            <person name="Albert L."/>
            <person name="Andreopoulos W."/>
            <person name="Angelini C."/>
            <person name="Antonin V."/>
            <person name="Barry K.W."/>
            <person name="Bougher N.L."/>
            <person name="Buchanan P."/>
            <person name="Buyck B."/>
            <person name="Bense V."/>
            <person name="Catcheside P."/>
            <person name="Chovatia M."/>
            <person name="Cooper J."/>
            <person name="Damon W."/>
            <person name="Desjardin D."/>
            <person name="Finy P."/>
            <person name="Geml J."/>
            <person name="Haridas S."/>
            <person name="Hughes K."/>
            <person name="Justo A."/>
            <person name="Karasinski D."/>
            <person name="Kautmanova I."/>
            <person name="Kiss B."/>
            <person name="Kocsube S."/>
            <person name="Kotiranta H."/>
            <person name="LaButti K.M."/>
            <person name="Lechner B.E."/>
            <person name="Liimatainen K."/>
            <person name="Lipzen A."/>
            <person name="Lukacs Z."/>
            <person name="Mihaltcheva S."/>
            <person name="Morgado L.N."/>
            <person name="Niskanen T."/>
            <person name="Noordeloos M.E."/>
            <person name="Ohm R.A."/>
            <person name="Ortiz-Santana B."/>
            <person name="Ovrebo C."/>
            <person name="Racz N."/>
            <person name="Riley R."/>
            <person name="Savchenko A."/>
            <person name="Shiryaev A."/>
            <person name="Soop K."/>
            <person name="Spirin V."/>
            <person name="Szebenyi C."/>
            <person name="Tomsovsky M."/>
            <person name="Tulloss R.E."/>
            <person name="Uehling J."/>
            <person name="Grigoriev I.V."/>
            <person name="Vagvolgyi C."/>
            <person name="Papp T."/>
            <person name="Martin F.M."/>
            <person name="Miettinen O."/>
            <person name="Hibbett D.S."/>
            <person name="Nagy L.G."/>
        </authorList>
    </citation>
    <scope>NUCLEOTIDE SEQUENCE [LARGE SCALE GENOMIC DNA]</scope>
    <source>
        <strain evidence="2 3">CBS 121175</strain>
    </source>
</reference>
<sequence>MDAWPQDTRDSRITSSTYIRSKGDRSEYIGNAYPHIRQGMAGAATLVKKAGRLEWSFLKDPTAKARSWKLTETHNIFPCTRAPPFSKPTQTIKQRAEHGANFLRTHLADLDIPAEVIRDQLVEEAALESQLQKFDPQVGSLLAVMSRPVAAKSVSGCLAFAMGEVLNELNILNFSIHKDKPIVLRPTAESKISYNTPIRQLVAGGDSILAVRTLSDTHVLRVGKSTNTRLAETLATYPSGDLSNRNVFDIKLTKSELITVDHSGVIHVRDFGFSKKPIATVTPFEDQLHRSERFWRLGLDSNLRNGFLVSSDQLWSFDWREKGALRRDFSLQTPDYITSVEDGRGDNIVRLCSTSSLLWLDQRQMRRPLLSLKHYREFDRYLQIKTVGDTSPVTFLSTRKNKLISVYDASRGADHFFHSQSTPWELLPQSEDSQTSIGDAILSYPFELEPSNAVFFRLSEQAGLYAHKINSGDQSSDFPVQIISSNEIDNLALKSKKLSSTLGPLDGREYSEVDFSGVYEKLFRQYNENAEKFEESEAQEVYDLLDNMPSYFQRLEVPNEHLLSTYDVAFRAGEEPKSASRSDFLTGSILNSRRGYRGFQQGRLDSQTLSKGVAWHAKLDEIVERLDRNLASDMDETGKNLARYEVADYEQRPVESLRLEKANREQLTLDLALSQDVYSNHPLIETFDVDHALETMTEALTLGEEPPAVDFSFLKPSRRDHYNRAEATKGIALGTATRLLLKEWDIGTNPDSYRYRNPYTAGNEIAREPPPSKFAFPYPTPQSEPAPTPRPPQVVIGKTANPHDMFPKSSSQPQVQQPMAGGSQQLGAAPRWQDESQTQGAPMASTQVLPGVFGGRPAVKKKPAKRRVGGF</sequence>
<dbReference type="Proteomes" id="UP000307440">
    <property type="component" value="Unassembled WGS sequence"/>
</dbReference>
<accession>A0A5C3LDM5</accession>
<gene>
    <name evidence="2" type="ORF">FA15DRAFT_663336</name>
</gene>
<evidence type="ECO:0000313" key="2">
    <source>
        <dbReference type="EMBL" id="TFK30016.1"/>
    </source>
</evidence>
<feature type="compositionally biased region" description="Polar residues" evidence="1">
    <location>
        <begin position="835"/>
        <end position="848"/>
    </location>
</feature>
<dbReference type="PANTHER" id="PTHR28221">
    <property type="entry name" value="RNA POLYMERASE I-SPECIFIC TRANSCRIPTION INITIATION FACTOR RRN6"/>
    <property type="match status" value="1"/>
</dbReference>
<name>A0A5C3LDM5_COPMA</name>
<keyword evidence="3" id="KW-1185">Reference proteome</keyword>